<evidence type="ECO:0000256" key="3">
    <source>
        <dbReference type="ARBA" id="ARBA00022679"/>
    </source>
</evidence>
<dbReference type="PANTHER" id="PTHR12001">
    <property type="entry name" value="GERANYLGERANYL PYROPHOSPHATE SYNTHASE"/>
    <property type="match status" value="1"/>
</dbReference>
<dbReference type="GO" id="GO:0008299">
    <property type="term" value="P:isoprenoid biosynthetic process"/>
    <property type="evidence" value="ECO:0007669"/>
    <property type="project" value="InterPro"/>
</dbReference>
<evidence type="ECO:0000256" key="4">
    <source>
        <dbReference type="ARBA" id="ARBA00022723"/>
    </source>
</evidence>
<comment type="caution">
    <text evidence="7">The sequence shown here is derived from an EMBL/GenBank/DDBJ whole genome shotgun (WGS) entry which is preliminary data.</text>
</comment>
<dbReference type="SFLD" id="SFLDS00005">
    <property type="entry name" value="Isoprenoid_Synthase_Type_I"/>
    <property type="match status" value="1"/>
</dbReference>
<organism evidence="7 8">
    <name type="scientific">Candidatus Iainarchaeum sp</name>
    <dbReference type="NCBI Taxonomy" id="3101447"/>
    <lineage>
        <taxon>Archaea</taxon>
        <taxon>Candidatus Iainarchaeota</taxon>
        <taxon>Candidatus Iainarchaeia</taxon>
        <taxon>Candidatus Iainarchaeales</taxon>
        <taxon>Candidatus Iainarchaeaceae</taxon>
        <taxon>Candidatus Iainarchaeum</taxon>
    </lineage>
</organism>
<evidence type="ECO:0000256" key="6">
    <source>
        <dbReference type="RuleBase" id="RU004466"/>
    </source>
</evidence>
<dbReference type="InterPro" id="IPR000092">
    <property type="entry name" value="Polyprenyl_synt"/>
</dbReference>
<protein>
    <submittedName>
        <fullName evidence="7">Polyprenyl synthetase family protein</fullName>
    </submittedName>
</protein>
<evidence type="ECO:0000313" key="7">
    <source>
        <dbReference type="EMBL" id="MBM3282454.1"/>
    </source>
</evidence>
<evidence type="ECO:0000256" key="1">
    <source>
        <dbReference type="ARBA" id="ARBA00001946"/>
    </source>
</evidence>
<comment type="cofactor">
    <cofactor evidence="1">
        <name>Mg(2+)</name>
        <dbReference type="ChEBI" id="CHEBI:18420"/>
    </cofactor>
</comment>
<dbReference type="EMBL" id="VGJJ01000033">
    <property type="protein sequence ID" value="MBM3282454.1"/>
    <property type="molecule type" value="Genomic_DNA"/>
</dbReference>
<sequence>MDFAQTIEPHRKRVDEQLAEYFAHKHADLKEANSEIAEENYTAMQNYILGKGKRLRSVCALLAYQACGGKENEKMILPSLSVEFFHNASLILDDVMDEDKERREIIAAHELVGKWFQEKFKQKKYKGYLFADEKSRFAVSMSMIATDMLFSLGAQTILDSQFEPACKLSALNMYEKTYRLVNLGQMLDVYYEHEKEITKEQYLRMAYLKTGALLGGALKIGGVLAGASEKRLKAMDEFAMYSATTFQIQDDILDVTKGAEKGRELGSDLRKGKTTILVIVAKEMLTKDKWKIIEKVLGNEKATKKDMDAAMNVLHKEGIVAATQKLAEKYNAQGKAAIRRAKPAFSPEYVKMFDAFADYLMHRKK</sequence>
<dbReference type="CDD" id="cd00685">
    <property type="entry name" value="Trans_IPPS_HT"/>
    <property type="match status" value="1"/>
</dbReference>
<gene>
    <name evidence="7" type="ORF">FJY86_03905</name>
</gene>
<dbReference type="Proteomes" id="UP000774699">
    <property type="component" value="Unassembled WGS sequence"/>
</dbReference>
<keyword evidence="5" id="KW-0460">Magnesium</keyword>
<proteinExistence type="inferred from homology"/>
<dbReference type="GO" id="GO:0046872">
    <property type="term" value="F:metal ion binding"/>
    <property type="evidence" value="ECO:0007669"/>
    <property type="project" value="UniProtKB-KW"/>
</dbReference>
<evidence type="ECO:0000256" key="5">
    <source>
        <dbReference type="ARBA" id="ARBA00022842"/>
    </source>
</evidence>
<dbReference type="GO" id="GO:0004659">
    <property type="term" value="F:prenyltransferase activity"/>
    <property type="evidence" value="ECO:0007669"/>
    <property type="project" value="InterPro"/>
</dbReference>
<dbReference type="AlphaFoldDB" id="A0A8T4C8B4"/>
<reference evidence="7" key="1">
    <citation type="submission" date="2019-03" db="EMBL/GenBank/DDBJ databases">
        <title>Lake Tanganyika Metagenome-Assembled Genomes (MAGs).</title>
        <authorList>
            <person name="Tran P."/>
        </authorList>
    </citation>
    <scope>NUCLEOTIDE SEQUENCE</scope>
    <source>
        <strain evidence="7">M_DeepCast_50m_m2_156</strain>
    </source>
</reference>
<dbReference type="SUPFAM" id="SSF48576">
    <property type="entry name" value="Terpenoid synthases"/>
    <property type="match status" value="1"/>
</dbReference>
<comment type="similarity">
    <text evidence="2 6">Belongs to the FPP/GGPP synthase family.</text>
</comment>
<dbReference type="InterPro" id="IPR008949">
    <property type="entry name" value="Isoprenoid_synthase_dom_sf"/>
</dbReference>
<evidence type="ECO:0000256" key="2">
    <source>
        <dbReference type="ARBA" id="ARBA00006706"/>
    </source>
</evidence>
<name>A0A8T4C8B4_9ARCH</name>
<dbReference type="Gene3D" id="1.10.600.10">
    <property type="entry name" value="Farnesyl Diphosphate Synthase"/>
    <property type="match status" value="1"/>
</dbReference>
<dbReference type="PANTHER" id="PTHR12001:SF85">
    <property type="entry name" value="SHORT CHAIN ISOPRENYL DIPHOSPHATE SYNTHASE"/>
    <property type="match status" value="1"/>
</dbReference>
<keyword evidence="4" id="KW-0479">Metal-binding</keyword>
<keyword evidence="3 6" id="KW-0808">Transferase</keyword>
<dbReference type="Pfam" id="PF00348">
    <property type="entry name" value="polyprenyl_synt"/>
    <property type="match status" value="1"/>
</dbReference>
<evidence type="ECO:0000313" key="8">
    <source>
        <dbReference type="Proteomes" id="UP000774699"/>
    </source>
</evidence>
<accession>A0A8T4C8B4</accession>